<feature type="region of interest" description="Disordered" evidence="1">
    <location>
        <begin position="881"/>
        <end position="929"/>
    </location>
</feature>
<feature type="compositionally biased region" description="Acidic residues" evidence="1">
    <location>
        <begin position="1262"/>
        <end position="1278"/>
    </location>
</feature>
<dbReference type="GeneID" id="19190239"/>
<accession>W9WUR5</accession>
<dbReference type="PANTHER" id="PTHR10622">
    <property type="entry name" value="HET DOMAIN-CONTAINING PROTEIN"/>
    <property type="match status" value="1"/>
</dbReference>
<dbReference type="EMBL" id="AMGX01000007">
    <property type="protein sequence ID" value="EXJ71713.1"/>
    <property type="molecule type" value="Genomic_DNA"/>
</dbReference>
<feature type="compositionally biased region" description="Polar residues" evidence="1">
    <location>
        <begin position="1098"/>
        <end position="1111"/>
    </location>
</feature>
<organism evidence="3 4">
    <name type="scientific">Cladophialophora psammophila CBS 110553</name>
    <dbReference type="NCBI Taxonomy" id="1182543"/>
    <lineage>
        <taxon>Eukaryota</taxon>
        <taxon>Fungi</taxon>
        <taxon>Dikarya</taxon>
        <taxon>Ascomycota</taxon>
        <taxon>Pezizomycotina</taxon>
        <taxon>Eurotiomycetes</taxon>
        <taxon>Chaetothyriomycetidae</taxon>
        <taxon>Chaetothyriales</taxon>
        <taxon>Herpotrichiellaceae</taxon>
        <taxon>Cladophialophora</taxon>
    </lineage>
</organism>
<comment type="caution">
    <text evidence="3">The sequence shown here is derived from an EMBL/GenBank/DDBJ whole genome shotgun (WGS) entry which is preliminary data.</text>
</comment>
<name>W9WUR5_9EURO</name>
<dbReference type="OrthoDB" id="674604at2759"/>
<reference evidence="3 4" key="1">
    <citation type="submission" date="2013-03" db="EMBL/GenBank/DDBJ databases">
        <title>The Genome Sequence of Cladophialophora psammophila CBS 110553.</title>
        <authorList>
            <consortium name="The Broad Institute Genomics Platform"/>
            <person name="Cuomo C."/>
            <person name="de Hoog S."/>
            <person name="Gorbushina A."/>
            <person name="Walker B."/>
            <person name="Young S.K."/>
            <person name="Zeng Q."/>
            <person name="Gargeya S."/>
            <person name="Fitzgerald M."/>
            <person name="Haas B."/>
            <person name="Abouelleil A."/>
            <person name="Allen A.W."/>
            <person name="Alvarado L."/>
            <person name="Arachchi H.M."/>
            <person name="Berlin A.M."/>
            <person name="Chapman S.B."/>
            <person name="Gainer-Dewar J."/>
            <person name="Goldberg J."/>
            <person name="Griggs A."/>
            <person name="Gujja S."/>
            <person name="Hansen M."/>
            <person name="Howarth C."/>
            <person name="Imamovic A."/>
            <person name="Ireland A."/>
            <person name="Larimer J."/>
            <person name="McCowan C."/>
            <person name="Murphy C."/>
            <person name="Pearson M."/>
            <person name="Poon T.W."/>
            <person name="Priest M."/>
            <person name="Roberts A."/>
            <person name="Saif S."/>
            <person name="Shea T."/>
            <person name="Sisk P."/>
            <person name="Sykes S."/>
            <person name="Wortman J."/>
            <person name="Nusbaum C."/>
            <person name="Birren B."/>
        </authorList>
    </citation>
    <scope>NUCLEOTIDE SEQUENCE [LARGE SCALE GENOMIC DNA]</scope>
    <source>
        <strain evidence="3 4">CBS 110553</strain>
    </source>
</reference>
<dbReference type="InterPro" id="IPR010730">
    <property type="entry name" value="HET"/>
</dbReference>
<feature type="compositionally biased region" description="Basic and acidic residues" evidence="1">
    <location>
        <begin position="1112"/>
        <end position="1122"/>
    </location>
</feature>
<sequence>MASTSVDVSVQFRALADQILRTEPEKLRTLLKGIFIPDFKPTFVDDESLKLPGINDIELLGPSTTQGRSPYRMWDIDTGDLVERPEIGVMGQYCVLSHRWKGEEVNYKYVSDVKEKAAELPEKYRDTELIKAKCRQDIQKQREMLEMLPEVVRDSKLRQEGDVVRSLLRRSAYAGSIKKRLDDCKKTLDSALTNLRYAEMQSDVFDDLLKEVGIDEYTASADPDRSVISRLEDKVNHARVAFRNAEQAYLENRENEEFVAFYKNSKVEQAVDEMKLLLQRWRSAIKIEQSIDQAKIIFNDKLFSSNTIIANSVDADLDKHKSILNQTDKKRYLWLDTCCIDKKDPAELNDSLSLMGDWYKDADFCLVYLEGPGSQTEWIDEWDRFKGSTLQEANIESFGSIHKYEPEWATRGWTLQELVMSKTTFYLNSAWKPLSRPVEYLGPYYYSSPFIDLYIGQETNNIFKDALESLSHHEALDYILDKGGIQNPCGALDKGGSRTGSESPIQQQQPQTQDRDDLKAITAAKKLLTILEVLGMQTPQDMDKKSAVSQMAQAVYVAAMNLSSQSDGHSNAHNLLRSLMDFLEPYGVVETSTVHLDRNSVMHAINMLLQCFATTTMPLIKQDREYIAEFGGIHGLKNWQDGVTRTNFSAHTVMPLACVRHSGVETDRVYSLMGLLNVRFPTFHAEGLTKALARLLDEVLVSWNDVSIFNWSGPHFGSPVRGRSLYPSVLEAFKVPKIDEKDFLAEKTAELSRKFEIERYTTMVSFQKSITVLKEAITFVKEGKETSFLVDPFKKILEFVKTVDFKDLEPCLNLMRQFMQDIQKNLSTPRPAKDSSDEGTAKPTKLAQSFMKGGSSLAIKVLPPRPSLGFDVKAAKKGFGRPGLSLGKRGSNEESTSAKGPSDTDLALSPSSTFSEAETLVEREQEESRQELEKQKLDLVAAFIGKVERITTNSNQNAAITTPLPHPIPTIPSGTVEATAGLAASEPVKPRSEPEDMICPNPIIVTNSGIEGTFDIQRVIITMLVPDKLKRQIQRAASNDQKISGWCMISTGFALTLVGFSCEKHILQKQLDVVNAVENKVLREQKAGQKRNRLMSRVKTSSFGIKSPSSPKQEDDASKSEENPQIEVADEGDTQEAKKVSRMIQFVQEQRLDAIAGEWVLARFSGVPGAKWFLCNLELGLTHQYYGHRIATTEIDFHNAAPEKGLKAHWETYMRRKKRKLCGLLKAHLQTKDAESFKAELSKELTKMMKKDGEDKPKAEPGDDLDDIADGNDSDDEPSFFNQKLEQMKERGRQAAVKAGGFLFEKFWEMRADHLDKNLSASVLKKTPTYLQAALESLDDNRSLLPSMYLTAKVHMF</sequence>
<evidence type="ECO:0000313" key="4">
    <source>
        <dbReference type="Proteomes" id="UP000019471"/>
    </source>
</evidence>
<evidence type="ECO:0000259" key="2">
    <source>
        <dbReference type="Pfam" id="PF06985"/>
    </source>
</evidence>
<protein>
    <recommendedName>
        <fullName evidence="2">Heterokaryon incompatibility domain-containing protein</fullName>
    </recommendedName>
</protein>
<dbReference type="Pfam" id="PF06985">
    <property type="entry name" value="HET"/>
    <property type="match status" value="1"/>
</dbReference>
<feature type="domain" description="Heterokaryon incompatibility" evidence="2">
    <location>
        <begin position="322"/>
        <end position="417"/>
    </location>
</feature>
<evidence type="ECO:0000256" key="1">
    <source>
        <dbReference type="SAM" id="MobiDB-lite"/>
    </source>
</evidence>
<dbReference type="HOGENOM" id="CLU_001043_0_0_1"/>
<dbReference type="PANTHER" id="PTHR10622:SF10">
    <property type="entry name" value="HET DOMAIN-CONTAINING PROTEIN"/>
    <property type="match status" value="1"/>
</dbReference>
<gene>
    <name evidence="3" type="ORF">A1O5_05521</name>
</gene>
<dbReference type="eggNOG" id="ENOG502RGBU">
    <property type="taxonomic scope" value="Eukaryota"/>
</dbReference>
<feature type="region of interest" description="Disordered" evidence="1">
    <location>
        <begin position="1249"/>
        <end position="1279"/>
    </location>
</feature>
<keyword evidence="4" id="KW-1185">Reference proteome</keyword>
<feature type="compositionally biased region" description="Basic and acidic residues" evidence="1">
    <location>
        <begin position="1249"/>
        <end position="1261"/>
    </location>
</feature>
<feature type="region of interest" description="Disordered" evidence="1">
    <location>
        <begin position="490"/>
        <end position="516"/>
    </location>
</feature>
<evidence type="ECO:0000313" key="3">
    <source>
        <dbReference type="EMBL" id="EXJ71713.1"/>
    </source>
</evidence>
<proteinExistence type="predicted"/>
<feature type="region of interest" description="Disordered" evidence="1">
    <location>
        <begin position="1088"/>
        <end position="1134"/>
    </location>
</feature>
<dbReference type="Proteomes" id="UP000019471">
    <property type="component" value="Unassembled WGS sequence"/>
</dbReference>
<feature type="compositionally biased region" description="Basic and acidic residues" evidence="1">
    <location>
        <begin position="920"/>
        <end position="929"/>
    </location>
</feature>
<dbReference type="RefSeq" id="XP_007744312.1">
    <property type="nucleotide sequence ID" value="XM_007746122.1"/>
</dbReference>